<feature type="compositionally biased region" description="Low complexity" evidence="1">
    <location>
        <begin position="62"/>
        <end position="72"/>
    </location>
</feature>
<reference evidence="2 3" key="1">
    <citation type="journal article" date="2019" name="Fungal Biol. Biotechnol.">
        <title>Draft genome sequence of fastidious pathogen Ceratobasidium theobromae, which causes vascular-streak dieback in Theobroma cacao.</title>
        <authorList>
            <person name="Ali S.S."/>
            <person name="Asman A."/>
            <person name="Shao J."/>
            <person name="Firmansyah A.P."/>
            <person name="Susilo A.W."/>
            <person name="Rosmana A."/>
            <person name="McMahon P."/>
            <person name="Junaid M."/>
            <person name="Guest D."/>
            <person name="Kheng T.Y."/>
            <person name="Meinhardt L.W."/>
            <person name="Bailey B.A."/>
        </authorList>
    </citation>
    <scope>NUCLEOTIDE SEQUENCE [LARGE SCALE GENOMIC DNA]</scope>
    <source>
        <strain evidence="2 3">CT2</strain>
    </source>
</reference>
<evidence type="ECO:0000313" key="3">
    <source>
        <dbReference type="Proteomes" id="UP000383932"/>
    </source>
</evidence>
<dbReference type="GO" id="GO:0005840">
    <property type="term" value="C:ribosome"/>
    <property type="evidence" value="ECO:0007669"/>
    <property type="project" value="UniProtKB-KW"/>
</dbReference>
<dbReference type="EMBL" id="SSOP01000060">
    <property type="protein sequence ID" value="KAB5592601.1"/>
    <property type="molecule type" value="Genomic_DNA"/>
</dbReference>
<evidence type="ECO:0000313" key="2">
    <source>
        <dbReference type="EMBL" id="KAB5592601.1"/>
    </source>
</evidence>
<comment type="caution">
    <text evidence="2">The sequence shown here is derived from an EMBL/GenBank/DDBJ whole genome shotgun (WGS) entry which is preliminary data.</text>
</comment>
<keyword evidence="2" id="KW-0687">Ribonucleoprotein</keyword>
<dbReference type="PANTHER" id="PTHR28058:SF1">
    <property type="entry name" value="SMALL RIBOSOMAL SUBUNIT PROTEIN BS1M"/>
    <property type="match status" value="1"/>
</dbReference>
<feature type="region of interest" description="Disordered" evidence="1">
    <location>
        <begin position="112"/>
        <end position="150"/>
    </location>
</feature>
<keyword evidence="2" id="KW-0689">Ribosomal protein</keyword>
<dbReference type="Proteomes" id="UP000383932">
    <property type="component" value="Unassembled WGS sequence"/>
</dbReference>
<gene>
    <name evidence="2" type="ORF">CTheo_3996</name>
</gene>
<dbReference type="PANTHER" id="PTHR28058">
    <property type="entry name" value="37S RIBOSOMAL PROTEIN MRP51, MITOCHONDRIAL"/>
    <property type="match status" value="1"/>
</dbReference>
<feature type="compositionally biased region" description="Low complexity" evidence="1">
    <location>
        <begin position="116"/>
        <end position="128"/>
    </location>
</feature>
<dbReference type="AlphaFoldDB" id="A0A5N5QM57"/>
<evidence type="ECO:0000256" key="1">
    <source>
        <dbReference type="SAM" id="MobiDB-lite"/>
    </source>
</evidence>
<accession>A0A5N5QM57</accession>
<feature type="compositionally biased region" description="Polar residues" evidence="1">
    <location>
        <begin position="140"/>
        <end position="150"/>
    </location>
</feature>
<sequence>MSAGVSPSTFSTLLRHSKFASYDPAINQVYTSFGGYAHRGHWGIKRDLPPKRKHKVQDPLVSSSGSRGSSRRNPVAFISALDSAEGQTEWTSAEKDVRWLRRLEELGSGTYLSDTSSWSKRVGSSSGRLVGNVDSEFDSTESAQKTSQQMTSALPNIQAMSERQFKAYIAHLRGKRAEFHEFLQQVVSREEKGAIPMYAYARTTSAYHTQFLAHINQKSAIQPESNTLTPVPHPSGGLDYLNPTPLMSQLLYPNPVKGRYIQAPERGSKIALAMKYDSTGIASVAGYTAVLQADDSSASVRPIEWHKLVERDFSQPMNQASSKYRVEKLELYEVPSVVGKSRQNIEGAAIKIRVRDWSKRPQEQANPYRPGTFDYVSHEDTRTFDATPVSMKTISNVLGMPLEIAQNRTETNAKMMDILDQILDKQQHPEKKFTGKP</sequence>
<proteinExistence type="predicted"/>
<dbReference type="Pfam" id="PF11709">
    <property type="entry name" value="Mit_ribos_Mrp51"/>
    <property type="match status" value="1"/>
</dbReference>
<feature type="region of interest" description="Disordered" evidence="1">
    <location>
        <begin position="44"/>
        <end position="72"/>
    </location>
</feature>
<dbReference type="OrthoDB" id="2735536at2759"/>
<dbReference type="InterPro" id="IPR016712">
    <property type="entry name" value="Rbsml_bS1m-like"/>
</dbReference>
<keyword evidence="3" id="KW-1185">Reference proteome</keyword>
<name>A0A5N5QM57_9AGAM</name>
<organism evidence="2 3">
    <name type="scientific">Ceratobasidium theobromae</name>
    <dbReference type="NCBI Taxonomy" id="1582974"/>
    <lineage>
        <taxon>Eukaryota</taxon>
        <taxon>Fungi</taxon>
        <taxon>Dikarya</taxon>
        <taxon>Basidiomycota</taxon>
        <taxon>Agaricomycotina</taxon>
        <taxon>Agaricomycetes</taxon>
        <taxon>Cantharellales</taxon>
        <taxon>Ceratobasidiaceae</taxon>
        <taxon>Ceratobasidium</taxon>
    </lineage>
</organism>
<protein>
    <submittedName>
        <fullName evidence="2">Ribosomal protein subunit protein</fullName>
    </submittedName>
</protein>